<name>A0ABU3QB08_9SPHN</name>
<dbReference type="Pfam" id="PF06475">
    <property type="entry name" value="Glycolipid_bind"/>
    <property type="match status" value="1"/>
</dbReference>
<organism evidence="1 2">
    <name type="scientific">Sphingosinicella rhizophila</name>
    <dbReference type="NCBI Taxonomy" id="3050082"/>
    <lineage>
        <taxon>Bacteria</taxon>
        <taxon>Pseudomonadati</taxon>
        <taxon>Pseudomonadota</taxon>
        <taxon>Alphaproteobacteria</taxon>
        <taxon>Sphingomonadales</taxon>
        <taxon>Sphingosinicellaceae</taxon>
        <taxon>Sphingosinicella</taxon>
    </lineage>
</organism>
<evidence type="ECO:0000313" key="1">
    <source>
        <dbReference type="EMBL" id="MDT9600556.1"/>
    </source>
</evidence>
<accession>A0ABU3QB08</accession>
<dbReference type="EMBL" id="JAVUPU010000010">
    <property type="protein sequence ID" value="MDT9600556.1"/>
    <property type="molecule type" value="Genomic_DNA"/>
</dbReference>
<protein>
    <submittedName>
        <fullName evidence="1">Glycolipid-binding domain-containing protein</fullName>
    </submittedName>
</protein>
<sequence length="177" mass="19245">MLWRRLDGSGHDAAILVSGASGWILQGTAVFAHEAGGACLSYRVDLDGEWRSRAGAIEGFVGTRTISHAIAREANGWSLNGKIVDGIGHLLDLDYSFTPATNFQQLQRIGIGAGAAAEIPAAWFNLEDESLTELPQRYERQSDRQYAYKAPSLAFETDLVIAPNGFVSLYPPYWEGA</sequence>
<gene>
    <name evidence="1" type="ORF">RQX22_16470</name>
</gene>
<dbReference type="InterPro" id="IPR009467">
    <property type="entry name" value="Glycolipid-bd_prot_put"/>
</dbReference>
<keyword evidence="2" id="KW-1185">Reference proteome</keyword>
<dbReference type="Proteomes" id="UP001259572">
    <property type="component" value="Unassembled WGS sequence"/>
</dbReference>
<reference evidence="1 2" key="1">
    <citation type="submission" date="2023-05" db="EMBL/GenBank/DDBJ databases">
        <authorList>
            <person name="Guo Y."/>
        </authorList>
    </citation>
    <scope>NUCLEOTIDE SEQUENCE [LARGE SCALE GENOMIC DNA]</scope>
    <source>
        <strain evidence="1 2">GR2756</strain>
    </source>
</reference>
<comment type="caution">
    <text evidence="1">The sequence shown here is derived from an EMBL/GenBank/DDBJ whole genome shotgun (WGS) entry which is preliminary data.</text>
</comment>
<dbReference type="SUPFAM" id="SSF159275">
    <property type="entry name" value="PA1994-like"/>
    <property type="match status" value="1"/>
</dbReference>
<evidence type="ECO:0000313" key="2">
    <source>
        <dbReference type="Proteomes" id="UP001259572"/>
    </source>
</evidence>
<proteinExistence type="predicted"/>